<protein>
    <recommendedName>
        <fullName evidence="1">Bro-N domain-containing protein</fullName>
    </recommendedName>
</protein>
<dbReference type="Proteomes" id="UP000250169">
    <property type="component" value="Unassembled WGS sequence"/>
</dbReference>
<proteinExistence type="predicted"/>
<reference evidence="2 3" key="1">
    <citation type="submission" date="2018-06" db="EMBL/GenBank/DDBJ databases">
        <authorList>
            <consortium name="Pathogen Informatics"/>
            <person name="Doyle S."/>
        </authorList>
    </citation>
    <scope>NUCLEOTIDE SEQUENCE [LARGE SCALE GENOMIC DNA]</scope>
    <source>
        <strain evidence="2 3">NCTC11545</strain>
    </source>
</reference>
<dbReference type="Pfam" id="PF02498">
    <property type="entry name" value="Bro-N"/>
    <property type="match status" value="1"/>
</dbReference>
<dbReference type="InterPro" id="IPR003497">
    <property type="entry name" value="BRO_N_domain"/>
</dbReference>
<evidence type="ECO:0000259" key="1">
    <source>
        <dbReference type="SMART" id="SM01040"/>
    </source>
</evidence>
<gene>
    <name evidence="2" type="ORF">NCTC11545_01758</name>
</gene>
<dbReference type="SMART" id="SM01040">
    <property type="entry name" value="Bro-N"/>
    <property type="match status" value="1"/>
</dbReference>
<accession>A0A2X2SQV4</accession>
<dbReference type="EMBL" id="UAVS01000006">
    <property type="protein sequence ID" value="SQA94568.1"/>
    <property type="molecule type" value="Genomic_DNA"/>
</dbReference>
<dbReference type="RefSeq" id="WP_111972932.1">
    <property type="nucleotide sequence ID" value="NZ_UAVS01000006.1"/>
</dbReference>
<feature type="domain" description="Bro-N" evidence="1">
    <location>
        <begin position="13"/>
        <end position="115"/>
    </location>
</feature>
<sequence>MKKEAIKLFEERKVRTIWDDTHEKWYFSIVDVVAILADSKDFLTARKYWNKLKERLKKEGNETVSNCHQLKLEAADGKMRLTDVADTEQLFRLIQSIPSPKAEPFKLWMAEVASTRIDQLQDPERSIEQAVADYRRLGYSEAWINQRIKSIEVRKELTDEWKRTGVKEGVEYATLTDIITQQWSGFTTKEYKQYKGLKKENLRDNMTNLEMAFNILAEASATELSKQRDPQGVEEQKKVAKEGGSVAKVARKQLETQLGRSVISPTKAKDYFKIEES</sequence>
<dbReference type="AlphaFoldDB" id="A0A2X2SQV4"/>
<name>A0A2X2SQV4_CAPOC</name>
<evidence type="ECO:0000313" key="2">
    <source>
        <dbReference type="EMBL" id="SQA94568.1"/>
    </source>
</evidence>
<evidence type="ECO:0000313" key="3">
    <source>
        <dbReference type="Proteomes" id="UP000250169"/>
    </source>
</evidence>
<organism evidence="2 3">
    <name type="scientific">Capnocytophaga ochracea</name>
    <dbReference type="NCBI Taxonomy" id="1018"/>
    <lineage>
        <taxon>Bacteria</taxon>
        <taxon>Pseudomonadati</taxon>
        <taxon>Bacteroidota</taxon>
        <taxon>Flavobacteriia</taxon>
        <taxon>Flavobacteriales</taxon>
        <taxon>Flavobacteriaceae</taxon>
        <taxon>Capnocytophaga</taxon>
    </lineage>
</organism>